<feature type="binding site" evidence="6">
    <location>
        <begin position="11"/>
        <end position="16"/>
    </location>
    <ligand>
        <name>ATP</name>
        <dbReference type="ChEBI" id="CHEBI:30616"/>
    </ligand>
</feature>
<keyword evidence="5 6" id="KW-0067">ATP-binding</keyword>
<evidence type="ECO:0000313" key="9">
    <source>
        <dbReference type="Proteomes" id="UP000734823"/>
    </source>
</evidence>
<comment type="caution">
    <text evidence="8">The sequence shown here is derived from an EMBL/GenBank/DDBJ whole genome shotgun (WGS) entry which is preliminary data.</text>
</comment>
<keyword evidence="6" id="KW-0173">Coenzyme A biosynthesis</keyword>
<dbReference type="NCBIfam" id="TIGR00152">
    <property type="entry name" value="dephospho-CoA kinase"/>
    <property type="match status" value="1"/>
</dbReference>
<keyword evidence="9" id="KW-1185">Reference proteome</keyword>
<comment type="similarity">
    <text evidence="1">In the N-terminal section; belongs to the CoaE family.</text>
</comment>
<evidence type="ECO:0000313" key="8">
    <source>
        <dbReference type="EMBL" id="MBC6450960.1"/>
    </source>
</evidence>
<protein>
    <recommendedName>
        <fullName evidence="6 7">Dephospho-CoA kinase</fullName>
        <ecNumber evidence="6 7">2.7.1.24</ecNumber>
    </recommendedName>
    <alternativeName>
        <fullName evidence="6">Dephosphocoenzyme A kinase</fullName>
    </alternativeName>
</protein>
<evidence type="ECO:0000256" key="6">
    <source>
        <dbReference type="HAMAP-Rule" id="MF_00376"/>
    </source>
</evidence>
<comment type="subcellular location">
    <subcellularLocation>
        <location evidence="6">Cytoplasm</location>
    </subcellularLocation>
</comment>
<organism evidence="8 9">
    <name type="scientific">Actinokineospora xionganensis</name>
    <dbReference type="NCBI Taxonomy" id="2684470"/>
    <lineage>
        <taxon>Bacteria</taxon>
        <taxon>Bacillati</taxon>
        <taxon>Actinomycetota</taxon>
        <taxon>Actinomycetes</taxon>
        <taxon>Pseudonocardiales</taxon>
        <taxon>Pseudonocardiaceae</taxon>
        <taxon>Actinokineospora</taxon>
    </lineage>
</organism>
<dbReference type="EMBL" id="JABVED010000022">
    <property type="protein sequence ID" value="MBC6450960.1"/>
    <property type="molecule type" value="Genomic_DNA"/>
</dbReference>
<dbReference type="HAMAP" id="MF_00376">
    <property type="entry name" value="Dephospho_CoA_kinase"/>
    <property type="match status" value="1"/>
</dbReference>
<dbReference type="PROSITE" id="PS51219">
    <property type="entry name" value="DPCK"/>
    <property type="match status" value="1"/>
</dbReference>
<comment type="similarity">
    <text evidence="2">In the C-terminal section; belongs to the UPF0157 (GrpB) family.</text>
</comment>
<reference evidence="8 9" key="1">
    <citation type="submission" date="2020-06" db="EMBL/GenBank/DDBJ databases">
        <title>Actinokineospora xiongansis sp. nov., isolated from soil of Baiyangdian.</title>
        <authorList>
            <person name="Zhang X."/>
        </authorList>
    </citation>
    <scope>NUCLEOTIDE SEQUENCE [LARGE SCALE GENOMIC DNA]</scope>
    <source>
        <strain evidence="8 9">HBU206404</strain>
    </source>
</reference>
<dbReference type="PANTHER" id="PTHR10695">
    <property type="entry name" value="DEPHOSPHO-COA KINASE-RELATED"/>
    <property type="match status" value="1"/>
</dbReference>
<dbReference type="InterPro" id="IPR027417">
    <property type="entry name" value="P-loop_NTPase"/>
</dbReference>
<dbReference type="GO" id="GO:0004140">
    <property type="term" value="F:dephospho-CoA kinase activity"/>
    <property type="evidence" value="ECO:0007669"/>
    <property type="project" value="UniProtKB-EC"/>
</dbReference>
<evidence type="ECO:0000256" key="3">
    <source>
        <dbReference type="ARBA" id="ARBA00022490"/>
    </source>
</evidence>
<dbReference type="Gene3D" id="3.30.460.10">
    <property type="entry name" value="Beta Polymerase, domain 2"/>
    <property type="match status" value="1"/>
</dbReference>
<dbReference type="InterPro" id="IPR043519">
    <property type="entry name" value="NT_sf"/>
</dbReference>
<gene>
    <name evidence="6" type="primary">coaE</name>
    <name evidence="8" type="ORF">GPZ80_27735</name>
</gene>
<dbReference type="EC" id="2.7.1.24" evidence="6 7"/>
<proteinExistence type="inferred from homology"/>
<dbReference type="Pfam" id="PF01121">
    <property type="entry name" value="CoaE"/>
    <property type="match status" value="1"/>
</dbReference>
<comment type="similarity">
    <text evidence="6">Belongs to the CoaE family.</text>
</comment>
<evidence type="ECO:0000256" key="5">
    <source>
        <dbReference type="ARBA" id="ARBA00022840"/>
    </source>
</evidence>
<keyword evidence="6 8" id="KW-0418">Kinase</keyword>
<dbReference type="Gene3D" id="3.40.50.300">
    <property type="entry name" value="P-loop containing nucleotide triphosphate hydrolases"/>
    <property type="match status" value="1"/>
</dbReference>
<dbReference type="SUPFAM" id="SSF81301">
    <property type="entry name" value="Nucleotidyltransferase"/>
    <property type="match status" value="1"/>
</dbReference>
<dbReference type="NCBIfam" id="NF002879">
    <property type="entry name" value="PRK03333.1"/>
    <property type="match status" value="1"/>
</dbReference>
<comment type="pathway">
    <text evidence="6">Cofactor biosynthesis; coenzyme A biosynthesis; CoA from (R)-pantothenate: step 5/5.</text>
</comment>
<dbReference type="PANTHER" id="PTHR10695:SF46">
    <property type="entry name" value="BIFUNCTIONAL COENZYME A SYNTHASE-RELATED"/>
    <property type="match status" value="1"/>
</dbReference>
<dbReference type="InterPro" id="IPR001977">
    <property type="entry name" value="Depp_CoAkinase"/>
</dbReference>
<keyword evidence="3 6" id="KW-0963">Cytoplasm</keyword>
<evidence type="ECO:0000256" key="1">
    <source>
        <dbReference type="ARBA" id="ARBA00008826"/>
    </source>
</evidence>
<evidence type="ECO:0000256" key="2">
    <source>
        <dbReference type="ARBA" id="ARBA00011058"/>
    </source>
</evidence>
<evidence type="ECO:0000256" key="7">
    <source>
        <dbReference type="NCBIfam" id="TIGR00152"/>
    </source>
</evidence>
<comment type="function">
    <text evidence="6">Catalyzes the phosphorylation of the 3'-hydroxyl group of dephosphocoenzyme A to form coenzyme A.</text>
</comment>
<dbReference type="InterPro" id="IPR007344">
    <property type="entry name" value="GrpB/CoaE"/>
</dbReference>
<accession>A0ABR7LE76</accession>
<name>A0ABR7LE76_9PSEU</name>
<dbReference type="SUPFAM" id="SSF52540">
    <property type="entry name" value="P-loop containing nucleoside triphosphate hydrolases"/>
    <property type="match status" value="1"/>
</dbReference>
<dbReference type="Pfam" id="PF04229">
    <property type="entry name" value="GrpB"/>
    <property type="match status" value="1"/>
</dbReference>
<keyword evidence="4 6" id="KW-0547">Nucleotide-binding</keyword>
<sequence length="389" mass="42126">MLYVGLSGGIGSGKSTVAGRLAEHGAYVVDSDKIAREVVEPDTAGLAELVAAFGDGILAADGSLDRQALASIAFADEQSRQRLNAIVHPRIGARTSELIAQAPADAVVVQDIPLLVEIGMAPVYHLVIIVDAPVEVRVHRLVHSRGLVEADARARIAAQATEEARRAVADVWLDNSGPADQVLAAVDELWADRLVRYEANVRLHRHTPRGAPRLVPADPTWGAQAQRVLARLRLAAGEKALRVDHIGSTSVPGLAAKDVLDLQLTVAALDDSLDEPLARAGFPLLPGFDHDTPHDGSAPWPKRTHVGADPLRWVNVHVREQDSPGWRVALLIPAWLRADDAAREEYEQLKRDLADRFDSIPEYGAAKDDWFAQAILRAENWADETGWTP</sequence>
<evidence type="ECO:0000256" key="4">
    <source>
        <dbReference type="ARBA" id="ARBA00022741"/>
    </source>
</evidence>
<dbReference type="CDD" id="cd02022">
    <property type="entry name" value="DPCK"/>
    <property type="match status" value="1"/>
</dbReference>
<dbReference type="Proteomes" id="UP000734823">
    <property type="component" value="Unassembled WGS sequence"/>
</dbReference>
<comment type="catalytic activity">
    <reaction evidence="6">
        <text>3'-dephospho-CoA + ATP = ADP + CoA + H(+)</text>
        <dbReference type="Rhea" id="RHEA:18245"/>
        <dbReference type="ChEBI" id="CHEBI:15378"/>
        <dbReference type="ChEBI" id="CHEBI:30616"/>
        <dbReference type="ChEBI" id="CHEBI:57287"/>
        <dbReference type="ChEBI" id="CHEBI:57328"/>
        <dbReference type="ChEBI" id="CHEBI:456216"/>
        <dbReference type="EC" id="2.7.1.24"/>
    </reaction>
</comment>
<dbReference type="RefSeq" id="WP_187224041.1">
    <property type="nucleotide sequence ID" value="NZ_JABVED010000022.1"/>
</dbReference>
<keyword evidence="6 8" id="KW-0808">Transferase</keyword>